<comment type="similarity">
    <text evidence="1">Belongs to the sigma-70 factor family. ECF subfamily.</text>
</comment>
<keyword evidence="5" id="KW-0804">Transcription</keyword>
<evidence type="ECO:0000256" key="1">
    <source>
        <dbReference type="ARBA" id="ARBA00010641"/>
    </source>
</evidence>
<comment type="caution">
    <text evidence="8">The sequence shown here is derived from an EMBL/GenBank/DDBJ whole genome shotgun (WGS) entry which is preliminary data.</text>
</comment>
<dbReference type="SUPFAM" id="SSF88659">
    <property type="entry name" value="Sigma3 and sigma4 domains of RNA polymerase sigma factors"/>
    <property type="match status" value="1"/>
</dbReference>
<dbReference type="InterPro" id="IPR013324">
    <property type="entry name" value="RNA_pol_sigma_r3/r4-like"/>
</dbReference>
<dbReference type="Pfam" id="PF04542">
    <property type="entry name" value="Sigma70_r2"/>
    <property type="match status" value="1"/>
</dbReference>
<dbReference type="RefSeq" id="WP_126830346.1">
    <property type="nucleotide sequence ID" value="NZ_CBCRYB010000002.1"/>
</dbReference>
<evidence type="ECO:0008006" key="10">
    <source>
        <dbReference type="Google" id="ProtNLM"/>
    </source>
</evidence>
<protein>
    <recommendedName>
        <fullName evidence="10">RNA polymerase sigma-70 region 2 domain-containing protein</fullName>
    </recommendedName>
</protein>
<evidence type="ECO:0000313" key="8">
    <source>
        <dbReference type="EMBL" id="RSU04762.1"/>
    </source>
</evidence>
<dbReference type="NCBIfam" id="TIGR02937">
    <property type="entry name" value="sigma70-ECF"/>
    <property type="match status" value="1"/>
</dbReference>
<keyword evidence="4" id="KW-0238">DNA-binding</keyword>
<evidence type="ECO:0000313" key="9">
    <source>
        <dbReference type="Proteomes" id="UP000287101"/>
    </source>
</evidence>
<dbReference type="EMBL" id="NGJY01000001">
    <property type="protein sequence ID" value="RSU04762.1"/>
    <property type="molecule type" value="Genomic_DNA"/>
</dbReference>
<dbReference type="InterPro" id="IPR013249">
    <property type="entry name" value="RNA_pol_sigma70_r4_t2"/>
</dbReference>
<dbReference type="InterPro" id="IPR007627">
    <property type="entry name" value="RNA_pol_sigma70_r2"/>
</dbReference>
<dbReference type="OrthoDB" id="2678696at2"/>
<evidence type="ECO:0000256" key="3">
    <source>
        <dbReference type="ARBA" id="ARBA00023082"/>
    </source>
</evidence>
<gene>
    <name evidence="8" type="ORF">CBF31_01715</name>
</gene>
<name>A0A430AC14_9ENTE</name>
<dbReference type="PANTHER" id="PTHR43133:SF8">
    <property type="entry name" value="RNA POLYMERASE SIGMA FACTOR HI_1459-RELATED"/>
    <property type="match status" value="1"/>
</dbReference>
<dbReference type="InterPro" id="IPR013325">
    <property type="entry name" value="RNA_pol_sigma_r2"/>
</dbReference>
<evidence type="ECO:0000259" key="6">
    <source>
        <dbReference type="Pfam" id="PF04542"/>
    </source>
</evidence>
<sequence length="189" mass="22002">MTNEEIYTGLLNRDEELFDQVVTDYSKLLWAVAASVLTPTQPQAREDIEELVSDVFIRLWRNPKSYDPARGTIKTYLAVMTKSMAINLLTTRKRQKEKPTDGSDLSEMITTEEMTELDWQELYRVVMTLDEPTRSVIIKRFFCDMKPAAIQKELNLSAKEVDNRLYRGKQKIKKELNYTTFINEVRGHG</sequence>
<dbReference type="InterPro" id="IPR036388">
    <property type="entry name" value="WH-like_DNA-bd_sf"/>
</dbReference>
<evidence type="ECO:0000259" key="7">
    <source>
        <dbReference type="Pfam" id="PF08281"/>
    </source>
</evidence>
<evidence type="ECO:0000256" key="5">
    <source>
        <dbReference type="ARBA" id="ARBA00023163"/>
    </source>
</evidence>
<feature type="domain" description="RNA polymerase sigma-70 region 2" evidence="6">
    <location>
        <begin position="22"/>
        <end position="94"/>
    </location>
</feature>
<reference evidence="8 9" key="1">
    <citation type="submission" date="2017-05" db="EMBL/GenBank/DDBJ databases">
        <title>Vagococcus spp. assemblies.</title>
        <authorList>
            <person name="Gulvik C.A."/>
        </authorList>
    </citation>
    <scope>NUCLEOTIDE SEQUENCE [LARGE SCALE GENOMIC DNA]</scope>
    <source>
        <strain evidence="8 9">CCUG 41755</strain>
    </source>
</reference>
<feature type="domain" description="RNA polymerase sigma factor 70 region 4 type 2" evidence="7">
    <location>
        <begin position="120"/>
        <end position="172"/>
    </location>
</feature>
<dbReference type="Gene3D" id="1.10.1740.10">
    <property type="match status" value="1"/>
</dbReference>
<keyword evidence="2" id="KW-0805">Transcription regulation</keyword>
<dbReference type="PANTHER" id="PTHR43133">
    <property type="entry name" value="RNA POLYMERASE ECF-TYPE SIGMA FACTO"/>
    <property type="match status" value="1"/>
</dbReference>
<dbReference type="Gene3D" id="1.10.10.10">
    <property type="entry name" value="Winged helix-like DNA-binding domain superfamily/Winged helix DNA-binding domain"/>
    <property type="match status" value="1"/>
</dbReference>
<dbReference type="InterPro" id="IPR039425">
    <property type="entry name" value="RNA_pol_sigma-70-like"/>
</dbReference>
<dbReference type="Proteomes" id="UP000287101">
    <property type="component" value="Unassembled WGS sequence"/>
</dbReference>
<dbReference type="InterPro" id="IPR014284">
    <property type="entry name" value="RNA_pol_sigma-70_dom"/>
</dbReference>
<proteinExistence type="inferred from homology"/>
<evidence type="ECO:0000256" key="4">
    <source>
        <dbReference type="ARBA" id="ARBA00023125"/>
    </source>
</evidence>
<dbReference type="GO" id="GO:0016987">
    <property type="term" value="F:sigma factor activity"/>
    <property type="evidence" value="ECO:0007669"/>
    <property type="project" value="UniProtKB-KW"/>
</dbReference>
<accession>A0A430AC14</accession>
<dbReference type="SUPFAM" id="SSF88946">
    <property type="entry name" value="Sigma2 domain of RNA polymerase sigma factors"/>
    <property type="match status" value="1"/>
</dbReference>
<dbReference type="Pfam" id="PF08281">
    <property type="entry name" value="Sigma70_r4_2"/>
    <property type="match status" value="1"/>
</dbReference>
<keyword evidence="3" id="KW-0731">Sigma factor</keyword>
<dbReference type="GO" id="GO:0006352">
    <property type="term" value="P:DNA-templated transcription initiation"/>
    <property type="evidence" value="ECO:0007669"/>
    <property type="project" value="InterPro"/>
</dbReference>
<keyword evidence="9" id="KW-1185">Reference proteome</keyword>
<dbReference type="GO" id="GO:0003677">
    <property type="term" value="F:DNA binding"/>
    <property type="evidence" value="ECO:0007669"/>
    <property type="project" value="UniProtKB-KW"/>
</dbReference>
<organism evidence="8 9">
    <name type="scientific">Vagococcus fessus</name>
    <dbReference type="NCBI Taxonomy" id="120370"/>
    <lineage>
        <taxon>Bacteria</taxon>
        <taxon>Bacillati</taxon>
        <taxon>Bacillota</taxon>
        <taxon>Bacilli</taxon>
        <taxon>Lactobacillales</taxon>
        <taxon>Enterococcaceae</taxon>
        <taxon>Vagococcus</taxon>
    </lineage>
</organism>
<dbReference type="AlphaFoldDB" id="A0A430AC14"/>
<evidence type="ECO:0000256" key="2">
    <source>
        <dbReference type="ARBA" id="ARBA00023015"/>
    </source>
</evidence>